<gene>
    <name evidence="1" type="ORF">UFOVP1604_151</name>
</gene>
<accession>A0A6J5SU56</accession>
<sequence>MKKFINMDFNGTQWWVEYTENGIDKIDYFNTEADATSFYKTFS</sequence>
<dbReference type="EMBL" id="LR797474">
    <property type="protein sequence ID" value="CAB4219068.1"/>
    <property type="molecule type" value="Genomic_DNA"/>
</dbReference>
<name>A0A6J5SU56_9CAUD</name>
<protein>
    <submittedName>
        <fullName evidence="1">Uncharacterized protein</fullName>
    </submittedName>
</protein>
<reference evidence="1" key="1">
    <citation type="submission" date="2020-05" db="EMBL/GenBank/DDBJ databases">
        <authorList>
            <person name="Chiriac C."/>
            <person name="Salcher M."/>
            <person name="Ghai R."/>
            <person name="Kavagutti S V."/>
        </authorList>
    </citation>
    <scope>NUCLEOTIDE SEQUENCE</scope>
</reference>
<evidence type="ECO:0000313" key="1">
    <source>
        <dbReference type="EMBL" id="CAB4219068.1"/>
    </source>
</evidence>
<organism evidence="1">
    <name type="scientific">uncultured Caudovirales phage</name>
    <dbReference type="NCBI Taxonomy" id="2100421"/>
    <lineage>
        <taxon>Viruses</taxon>
        <taxon>Duplodnaviria</taxon>
        <taxon>Heunggongvirae</taxon>
        <taxon>Uroviricota</taxon>
        <taxon>Caudoviricetes</taxon>
        <taxon>Peduoviridae</taxon>
        <taxon>Maltschvirus</taxon>
        <taxon>Maltschvirus maltsch</taxon>
    </lineage>
</organism>
<proteinExistence type="predicted"/>